<proteinExistence type="predicted"/>
<evidence type="ECO:0000313" key="1">
    <source>
        <dbReference type="Proteomes" id="UP000095280"/>
    </source>
</evidence>
<protein>
    <submittedName>
        <fullName evidence="2">Transmembrane protein</fullName>
    </submittedName>
</protein>
<sequence length="842" mass="93743">LLNERLSMLVEVFGAEIAAEPFAELPDSFPLAFFVVVTSRGSRSRVLIAARRGRLIALRRFDWRNRTLPPSSREPSSWVTVSSSSSATSFRVDQLFVEAHLRLPCRHFKAPVIHFGVLGFPALVAAYKVVTDSSWLRLNEQNRARSAFSNASRTLGKFLARTLAISTTAAGWVTLALANRKNSSLRSEFVTTAGLQYQTSLTPVLPQRETEKYAGLHMVLEETDRELTQQRQSVDLFDRKLDSIVGSAARNSFRKFVVNSPIDFSLQRSHGFPTLLDELRVPLDVVFKSNSGGLGCLSQHPVSVRHAESEHVSCHLLVNRTEVQGSILAELHNTVRIHQHVDSVSAWEPDAEQVAEFPATTEPVGASSTGCIRRSQRSRLHLDFVRQLSISCRSAAETRRSIGQVGSGHPVQVRRRRSRWRRRQQSAFERGLRAGQIRRRCRGASVQQVVSVQLILVFAFLTALTSSNLCLGGGSRRGDLLIGRVVELHRRVGCARRRDRRSGGSRRGEALVTATAASRKALSLFNYSLPIVLELLLLLRRRLRRRRTIADIAVHPRLIVIRLSGRIHGVHNSLGENGGRWLASRQEVASGQHGVQLGELVPDIDEDASAREARHRCCLLLLLGVPRRRTRRRSQEQPHLGEVFFQESVQKLQMRLLGSERASGTAAASVAACATVGKILYSLGNQRERATRSGVGQLVAQAEKRRAEDRRADEAQEEAGAYQSIAELLPARLCQSLAHQSEQPRHLRWQKLCRSSNPQPEQLHQGQQVALARSQLVGAERSLRIDFVGQADAGVSRRKNSTAFVATLFPRNIDASEVPPTLLVFTSDMHRSTRRFSALPMA</sequence>
<dbReference type="Proteomes" id="UP000095280">
    <property type="component" value="Unplaced"/>
</dbReference>
<accession>A0A1I8I3P5</accession>
<reference evidence="2" key="1">
    <citation type="submission" date="2016-11" db="UniProtKB">
        <authorList>
            <consortium name="WormBaseParasite"/>
        </authorList>
    </citation>
    <scope>IDENTIFICATION</scope>
</reference>
<name>A0A1I8I3P5_9PLAT</name>
<keyword evidence="1" id="KW-1185">Reference proteome</keyword>
<dbReference type="WBParaSite" id="maker-uti_cns_0009806-snap-gene-0.6-mRNA-1">
    <property type="protein sequence ID" value="maker-uti_cns_0009806-snap-gene-0.6-mRNA-1"/>
    <property type="gene ID" value="maker-uti_cns_0009806-snap-gene-0.6"/>
</dbReference>
<organism evidence="1 2">
    <name type="scientific">Macrostomum lignano</name>
    <dbReference type="NCBI Taxonomy" id="282301"/>
    <lineage>
        <taxon>Eukaryota</taxon>
        <taxon>Metazoa</taxon>
        <taxon>Spiralia</taxon>
        <taxon>Lophotrochozoa</taxon>
        <taxon>Platyhelminthes</taxon>
        <taxon>Rhabditophora</taxon>
        <taxon>Macrostomorpha</taxon>
        <taxon>Macrostomida</taxon>
        <taxon>Macrostomidae</taxon>
        <taxon>Macrostomum</taxon>
    </lineage>
</organism>
<dbReference type="AlphaFoldDB" id="A0A1I8I3P5"/>
<evidence type="ECO:0000313" key="2">
    <source>
        <dbReference type="WBParaSite" id="maker-uti_cns_0009806-snap-gene-0.6-mRNA-1"/>
    </source>
</evidence>